<dbReference type="STRING" id="1227077.SAMN04515668_3822"/>
<name>A0A1I6AS48_HYMAR</name>
<keyword evidence="2" id="KW-1185">Reference proteome</keyword>
<sequence length="332" mass="37891">MEIRNELRDAVAAPVKLYGGSAPRLGAAYSPAFANLLAAFILQPPPTAVSDTVTDFYHQKTDAELLYFLEHPEQYQPSLVEAARRELQRRGKAPVVNTAPYQDTTTPRHEEVPTRSWGRMIALGLGLLVLGGGSYWLQQRSEAQQAELRAREEARRRLPPPKLTEVATSAIPNYDGVVTRMVTEQLNKVPASEKANPQHLRQFRLLSKLFWRAQTQSEYLINQAYEGDPSPSFADQTLVVRQTWDAWNQAAVYTYKFGPEMQERYTRMQKTASHQQHILDILPKLLPNRQFLQDDDMTTRTKEVQDLVGYLTPISPVTGQRYRRTLIKMKLI</sequence>
<dbReference type="AlphaFoldDB" id="A0A1I6AS48"/>
<accession>A0A1I6AS48</accession>
<proteinExistence type="predicted"/>
<reference evidence="2" key="1">
    <citation type="submission" date="2016-10" db="EMBL/GenBank/DDBJ databases">
        <authorList>
            <person name="Varghese N."/>
            <person name="Submissions S."/>
        </authorList>
    </citation>
    <scope>NUCLEOTIDE SEQUENCE [LARGE SCALE GENOMIC DNA]</scope>
    <source>
        <strain evidence="2">OR362-8,ATCC BAA-1266,JCM 13504</strain>
    </source>
</reference>
<protein>
    <submittedName>
        <fullName evidence="1">Uncharacterized protein</fullName>
    </submittedName>
</protein>
<dbReference type="EMBL" id="FOXS01000006">
    <property type="protein sequence ID" value="SFQ71387.1"/>
    <property type="molecule type" value="Genomic_DNA"/>
</dbReference>
<dbReference type="Proteomes" id="UP000199029">
    <property type="component" value="Unassembled WGS sequence"/>
</dbReference>
<evidence type="ECO:0000313" key="2">
    <source>
        <dbReference type="Proteomes" id="UP000199029"/>
    </source>
</evidence>
<gene>
    <name evidence="1" type="ORF">SAMN04515668_3822</name>
</gene>
<evidence type="ECO:0000313" key="1">
    <source>
        <dbReference type="EMBL" id="SFQ71387.1"/>
    </source>
</evidence>
<organism evidence="1 2">
    <name type="scientific">Hymenobacter arizonensis</name>
    <name type="common">Siccationidurans arizonensis</name>
    <dbReference type="NCBI Taxonomy" id="1227077"/>
    <lineage>
        <taxon>Bacteria</taxon>
        <taxon>Pseudomonadati</taxon>
        <taxon>Bacteroidota</taxon>
        <taxon>Cytophagia</taxon>
        <taxon>Cytophagales</taxon>
        <taxon>Hymenobacteraceae</taxon>
        <taxon>Hymenobacter</taxon>
    </lineage>
</organism>